<evidence type="ECO:0000259" key="1">
    <source>
        <dbReference type="PROSITE" id="PS51186"/>
    </source>
</evidence>
<proteinExistence type="predicted"/>
<gene>
    <name evidence="2" type="ORF">LA5096_01357</name>
</gene>
<dbReference type="OrthoDB" id="6293260at2"/>
<dbReference type="GeneID" id="97668782"/>
<dbReference type="InterPro" id="IPR000182">
    <property type="entry name" value="GNAT_dom"/>
</dbReference>
<name>A0A0M7AF50_9HYPH</name>
<dbReference type="SUPFAM" id="SSF55729">
    <property type="entry name" value="Acyl-CoA N-acyltransferases (Nat)"/>
    <property type="match status" value="1"/>
</dbReference>
<dbReference type="GO" id="GO:0016747">
    <property type="term" value="F:acyltransferase activity, transferring groups other than amino-acyl groups"/>
    <property type="evidence" value="ECO:0007669"/>
    <property type="project" value="InterPro"/>
</dbReference>
<dbReference type="AlphaFoldDB" id="A0A0M7AF50"/>
<sequence length="182" mass="20295">MTVTAEPFPESTRLTFRLPTPDDAVFYRTLMNEPDYHRFIADRGIRSDEDAVGYIEGKTLVHFADHGVGLWLVELKETGRPIGACGLVVRDELDHPDLGYAFLQDSRGKGYAAEAARAVLAYVAQNMDLPRLCAITHTENVRSASLLLKIGFVSKGQIYLAAYDDTSDYFIYDVKRDLSAAE</sequence>
<dbReference type="PROSITE" id="PS51186">
    <property type="entry name" value="GNAT"/>
    <property type="match status" value="1"/>
</dbReference>
<feature type="domain" description="N-acetyltransferase" evidence="1">
    <location>
        <begin position="14"/>
        <end position="175"/>
    </location>
</feature>
<dbReference type="PANTHER" id="PTHR43792:SF1">
    <property type="entry name" value="N-ACETYLTRANSFERASE DOMAIN-CONTAINING PROTEIN"/>
    <property type="match status" value="1"/>
</dbReference>
<dbReference type="STRING" id="311410.LA5095_02501"/>
<dbReference type="EMBL" id="CXWC01000002">
    <property type="protein sequence ID" value="CTQ67171.1"/>
    <property type="molecule type" value="Genomic_DNA"/>
</dbReference>
<keyword evidence="2" id="KW-0418">Kinase</keyword>
<dbReference type="Pfam" id="PF13302">
    <property type="entry name" value="Acetyltransf_3"/>
    <property type="match status" value="1"/>
</dbReference>
<dbReference type="RefSeq" id="WP_082442513.1">
    <property type="nucleotide sequence ID" value="NZ_CXWA01000002.1"/>
</dbReference>
<dbReference type="PANTHER" id="PTHR43792">
    <property type="entry name" value="GNAT FAMILY, PUTATIVE (AFU_ORTHOLOGUE AFUA_3G00765)-RELATED-RELATED"/>
    <property type="match status" value="1"/>
</dbReference>
<accession>A0A0M7AF50</accession>
<protein>
    <submittedName>
        <fullName evidence="2">Anhydro-N-acetylmuramic acid kinase</fullName>
    </submittedName>
</protein>
<dbReference type="InterPro" id="IPR016181">
    <property type="entry name" value="Acyl_CoA_acyltransferase"/>
</dbReference>
<keyword evidence="3" id="KW-1185">Reference proteome</keyword>
<organism evidence="2 3">
    <name type="scientific">Roseibium album</name>
    <dbReference type="NCBI Taxonomy" id="311410"/>
    <lineage>
        <taxon>Bacteria</taxon>
        <taxon>Pseudomonadati</taxon>
        <taxon>Pseudomonadota</taxon>
        <taxon>Alphaproteobacteria</taxon>
        <taxon>Hyphomicrobiales</taxon>
        <taxon>Stappiaceae</taxon>
        <taxon>Roseibium</taxon>
    </lineage>
</organism>
<evidence type="ECO:0000313" key="3">
    <source>
        <dbReference type="Proteomes" id="UP000049983"/>
    </source>
</evidence>
<keyword evidence="2" id="KW-0808">Transferase</keyword>
<reference evidence="3" key="1">
    <citation type="submission" date="2015-07" db="EMBL/GenBank/DDBJ databases">
        <authorList>
            <person name="Rodrigo-Torres Lidia"/>
            <person name="Arahal R.David."/>
        </authorList>
    </citation>
    <scope>NUCLEOTIDE SEQUENCE [LARGE SCALE GENOMIC DNA]</scope>
    <source>
        <strain evidence="3">CECT 5096</strain>
    </source>
</reference>
<evidence type="ECO:0000313" key="2">
    <source>
        <dbReference type="EMBL" id="CTQ67171.1"/>
    </source>
</evidence>
<dbReference type="Gene3D" id="3.40.630.30">
    <property type="match status" value="1"/>
</dbReference>
<dbReference type="GO" id="GO:0016301">
    <property type="term" value="F:kinase activity"/>
    <property type="evidence" value="ECO:0007669"/>
    <property type="project" value="UniProtKB-KW"/>
</dbReference>
<dbReference type="Proteomes" id="UP000049983">
    <property type="component" value="Unassembled WGS sequence"/>
</dbReference>
<dbReference type="InterPro" id="IPR051531">
    <property type="entry name" value="N-acetyltransferase"/>
</dbReference>